<comment type="caution">
    <text evidence="3">The sequence shown here is derived from an EMBL/GenBank/DDBJ whole genome shotgun (WGS) entry which is preliminary data.</text>
</comment>
<keyword evidence="2" id="KW-0732">Signal</keyword>
<dbReference type="Proteomes" id="UP001321760">
    <property type="component" value="Unassembled WGS sequence"/>
</dbReference>
<accession>A0AAV9FYH0</accession>
<dbReference type="EMBL" id="MU866024">
    <property type="protein sequence ID" value="KAK4442241.1"/>
    <property type="molecule type" value="Genomic_DNA"/>
</dbReference>
<feature type="signal peptide" evidence="2">
    <location>
        <begin position="1"/>
        <end position="18"/>
    </location>
</feature>
<evidence type="ECO:0000313" key="4">
    <source>
        <dbReference type="Proteomes" id="UP001321760"/>
    </source>
</evidence>
<evidence type="ECO:0000313" key="3">
    <source>
        <dbReference type="EMBL" id="KAK4442241.1"/>
    </source>
</evidence>
<organism evidence="3 4">
    <name type="scientific">Podospora aff. communis PSN243</name>
    <dbReference type="NCBI Taxonomy" id="3040156"/>
    <lineage>
        <taxon>Eukaryota</taxon>
        <taxon>Fungi</taxon>
        <taxon>Dikarya</taxon>
        <taxon>Ascomycota</taxon>
        <taxon>Pezizomycotina</taxon>
        <taxon>Sordariomycetes</taxon>
        <taxon>Sordariomycetidae</taxon>
        <taxon>Sordariales</taxon>
        <taxon>Podosporaceae</taxon>
        <taxon>Podospora</taxon>
    </lineage>
</organism>
<feature type="region of interest" description="Disordered" evidence="1">
    <location>
        <begin position="23"/>
        <end position="42"/>
    </location>
</feature>
<feature type="chain" id="PRO_5043956369" description="Ig-like domain-containing protein" evidence="2">
    <location>
        <begin position="19"/>
        <end position="716"/>
    </location>
</feature>
<keyword evidence="4" id="KW-1185">Reference proteome</keyword>
<sequence length="716" mass="77594">MKAPAIFLLLSVASSSRALHGQQPRFVESRQQSNTGRLSINPNPCHESNFRAPVYSIRDVVASKVFEPISFDGPSHLNFTVVDVANNYNLSCYWTRRYVERWGREGEGPYPMTEVEFECIAANDPKAHPFHNSLAAQKLLNGTEIRLSQIWICNVTDGKFPPVYHAQAASTPLGFSCPTTGANATKYECQVGGLDLPGVQSIQSTFKKPSDYPSVKGEPRAADPNAVPRRQAPFPTKDCSLASLTYPDWIINEVSSAESDKGLGFLVSSRASESRFRCAAPKGDTVNIECVLDGATADPLRTLSSLNATFEAAISRISLQQEWTCGDDKGEYSTTFVAVGAASLSLTNPTSVKGSLIKPVDLTPAVIPPPPNTDSPGCVPSAAPLWVLEKFSYNLTSTPRYFRDGRAGGSGPVESFELVVRNSANNLTVRCGNVANGVNLTYFGYPRPRWQLCDRPEPNTVAANAPYPIRTYVYIDRTNNVLGVNQTWYCRGEDGKAPLAVNAFALAPNTTAAISCSDGPYSQQCANPQIAGGDPDAPCLTWQCTTPSTPPTLTGTLLSTSPLPLSALDPAPDVNPAHATQSCTALSVARKPVAWRIKTFKFEAQYYSNSGYLNGRFQLNMQPPTYPMEQPRWYYPWDANGEGGWPAPMGATWRGEEDWAGRWQSNWVGSFKARVASAGLVDAEGVASGTGNGTGRGVYVEMSGVWYCDDRDPGKP</sequence>
<feature type="compositionally biased region" description="Polar residues" evidence="1">
    <location>
        <begin position="29"/>
        <end position="42"/>
    </location>
</feature>
<evidence type="ECO:0000256" key="1">
    <source>
        <dbReference type="SAM" id="MobiDB-lite"/>
    </source>
</evidence>
<evidence type="ECO:0000256" key="2">
    <source>
        <dbReference type="SAM" id="SignalP"/>
    </source>
</evidence>
<reference evidence="3" key="1">
    <citation type="journal article" date="2023" name="Mol. Phylogenet. Evol.">
        <title>Genome-scale phylogeny and comparative genomics of the fungal order Sordariales.</title>
        <authorList>
            <person name="Hensen N."/>
            <person name="Bonometti L."/>
            <person name="Westerberg I."/>
            <person name="Brannstrom I.O."/>
            <person name="Guillou S."/>
            <person name="Cros-Aarteil S."/>
            <person name="Calhoun S."/>
            <person name="Haridas S."/>
            <person name="Kuo A."/>
            <person name="Mondo S."/>
            <person name="Pangilinan J."/>
            <person name="Riley R."/>
            <person name="LaButti K."/>
            <person name="Andreopoulos B."/>
            <person name="Lipzen A."/>
            <person name="Chen C."/>
            <person name="Yan M."/>
            <person name="Daum C."/>
            <person name="Ng V."/>
            <person name="Clum A."/>
            <person name="Steindorff A."/>
            <person name="Ohm R.A."/>
            <person name="Martin F."/>
            <person name="Silar P."/>
            <person name="Natvig D.O."/>
            <person name="Lalanne C."/>
            <person name="Gautier V."/>
            <person name="Ament-Velasquez S.L."/>
            <person name="Kruys A."/>
            <person name="Hutchinson M.I."/>
            <person name="Powell A.J."/>
            <person name="Barry K."/>
            <person name="Miller A.N."/>
            <person name="Grigoriev I.V."/>
            <person name="Debuchy R."/>
            <person name="Gladieux P."/>
            <person name="Hiltunen Thoren M."/>
            <person name="Johannesson H."/>
        </authorList>
    </citation>
    <scope>NUCLEOTIDE SEQUENCE</scope>
    <source>
        <strain evidence="3">PSN243</strain>
    </source>
</reference>
<dbReference type="AlphaFoldDB" id="A0AAV9FYH0"/>
<protein>
    <recommendedName>
        <fullName evidence="5">Ig-like domain-containing protein</fullName>
    </recommendedName>
</protein>
<reference evidence="3" key="2">
    <citation type="submission" date="2023-05" db="EMBL/GenBank/DDBJ databases">
        <authorList>
            <consortium name="Lawrence Berkeley National Laboratory"/>
            <person name="Steindorff A."/>
            <person name="Hensen N."/>
            <person name="Bonometti L."/>
            <person name="Westerberg I."/>
            <person name="Brannstrom I.O."/>
            <person name="Guillou S."/>
            <person name="Cros-Aarteil S."/>
            <person name="Calhoun S."/>
            <person name="Haridas S."/>
            <person name="Kuo A."/>
            <person name="Mondo S."/>
            <person name="Pangilinan J."/>
            <person name="Riley R."/>
            <person name="Labutti K."/>
            <person name="Andreopoulos B."/>
            <person name="Lipzen A."/>
            <person name="Chen C."/>
            <person name="Yanf M."/>
            <person name="Daum C."/>
            <person name="Ng V."/>
            <person name="Clum A."/>
            <person name="Ohm R."/>
            <person name="Martin F."/>
            <person name="Silar P."/>
            <person name="Natvig D."/>
            <person name="Lalanne C."/>
            <person name="Gautier V."/>
            <person name="Ament-Velasquez S.L."/>
            <person name="Kruys A."/>
            <person name="Hutchinson M.I."/>
            <person name="Powell A.J."/>
            <person name="Barry K."/>
            <person name="Miller A.N."/>
            <person name="Grigoriev I.V."/>
            <person name="Debuchy R."/>
            <person name="Gladieux P."/>
            <person name="Thoren M.H."/>
            <person name="Johannesson H."/>
        </authorList>
    </citation>
    <scope>NUCLEOTIDE SEQUENCE</scope>
    <source>
        <strain evidence="3">PSN243</strain>
    </source>
</reference>
<proteinExistence type="predicted"/>
<gene>
    <name evidence="3" type="ORF">QBC34DRAFT_313542</name>
</gene>
<name>A0AAV9FYH0_9PEZI</name>
<evidence type="ECO:0008006" key="5">
    <source>
        <dbReference type="Google" id="ProtNLM"/>
    </source>
</evidence>
<feature type="region of interest" description="Disordered" evidence="1">
    <location>
        <begin position="206"/>
        <end position="234"/>
    </location>
</feature>